<sequence>MATDMARMRQETDALQVEILEEEAVPGNRSKALQWLFVAPLFLLAICATVLPLCGLLDLTPLEDRSVYDPTVKAYAASTYSAPGLGSSASMASVGHLRPLAGYDRGSYGGSRWQQVDYKSPQGDWRTPQPPQKPPQDEWEPEEEDLGEPLPANTRPDLKTLTDPNIDSRVVDAVDKLGGKVTTADVAAAAGVDLQTATMNVRDMAYLTGAAIVVSPNGELLYDFGPGAKSKLAGSSLRAAVSQAWQKAYPWVNKGVRILFGVSLFASLAILFTSISVLQASSSQSDREDREDRGYGGGGGFFFAPRSYFWGPSPFDWWYMTQPNPYYGGYVQRNREMSFIESVFSFVFGDGDPNYNLEERRYRQIAQVIRNNKGAVVAEQLAPYLDLPDSWFDRKELPTVDEAFVAPVLTRFNGRAEVTPEGNIVYVFDELRPTGTRQEVAVAPVLEEKENKFSRATGTKLFFAGLLGVVNLFGALKLGTLFGSYAAYRTLGPFLDAVRVGYPLLLLYALVYLSVPIWRWFRLQTRNAEIESRNEARAQAVQELTTDRQVVQKIRSTKPYQKKEQKIRRSDAVYSSDRDTTPVEDSFADFDRRLGGEK</sequence>
<feature type="compositionally biased region" description="Acidic residues" evidence="1">
    <location>
        <begin position="137"/>
        <end position="147"/>
    </location>
</feature>
<dbReference type="EMBL" id="HBJA01083871">
    <property type="protein sequence ID" value="CAE0818074.1"/>
    <property type="molecule type" value="Transcribed_RNA"/>
</dbReference>
<proteinExistence type="predicted"/>
<feature type="transmembrane region" description="Helical" evidence="2">
    <location>
        <begin position="500"/>
        <end position="521"/>
    </location>
</feature>
<accession>A0A7S4FX72</accession>
<dbReference type="AlphaFoldDB" id="A0A7S4FX72"/>
<keyword evidence="2" id="KW-0812">Transmembrane</keyword>
<evidence type="ECO:0000256" key="2">
    <source>
        <dbReference type="SAM" id="Phobius"/>
    </source>
</evidence>
<feature type="region of interest" description="Disordered" evidence="1">
    <location>
        <begin position="112"/>
        <end position="164"/>
    </location>
</feature>
<evidence type="ECO:0000256" key="1">
    <source>
        <dbReference type="SAM" id="MobiDB-lite"/>
    </source>
</evidence>
<keyword evidence="2" id="KW-0472">Membrane</keyword>
<feature type="region of interest" description="Disordered" evidence="1">
    <location>
        <begin position="558"/>
        <end position="598"/>
    </location>
</feature>
<gene>
    <name evidence="3" type="ORF">EGYM00163_LOCUS29242</name>
</gene>
<reference evidence="3" key="1">
    <citation type="submission" date="2021-01" db="EMBL/GenBank/DDBJ databases">
        <authorList>
            <person name="Corre E."/>
            <person name="Pelletier E."/>
            <person name="Niang G."/>
            <person name="Scheremetjew M."/>
            <person name="Finn R."/>
            <person name="Kale V."/>
            <person name="Holt S."/>
            <person name="Cochrane G."/>
            <person name="Meng A."/>
            <person name="Brown T."/>
            <person name="Cohen L."/>
        </authorList>
    </citation>
    <scope>NUCLEOTIDE SEQUENCE</scope>
    <source>
        <strain evidence="3">CCMP1594</strain>
    </source>
</reference>
<feature type="transmembrane region" description="Helical" evidence="2">
    <location>
        <begin position="258"/>
        <end position="278"/>
    </location>
</feature>
<dbReference type="PANTHER" id="PTHR47380:SF4">
    <property type="entry name" value="OS02G0533000 PROTEIN"/>
    <property type="match status" value="1"/>
</dbReference>
<evidence type="ECO:0000313" key="3">
    <source>
        <dbReference type="EMBL" id="CAE0818074.1"/>
    </source>
</evidence>
<feature type="transmembrane region" description="Helical" evidence="2">
    <location>
        <begin position="461"/>
        <end position="488"/>
    </location>
</feature>
<dbReference type="PANTHER" id="PTHR47380">
    <property type="entry name" value="OS02G0533000 PROTEIN"/>
    <property type="match status" value="1"/>
</dbReference>
<dbReference type="InterPro" id="IPR044200">
    <property type="entry name" value="At5g03900-like"/>
</dbReference>
<feature type="compositionally biased region" description="Basic and acidic residues" evidence="1">
    <location>
        <begin position="589"/>
        <end position="598"/>
    </location>
</feature>
<name>A0A7S4FX72_9EUGL</name>
<keyword evidence="2" id="KW-1133">Transmembrane helix</keyword>
<organism evidence="3">
    <name type="scientific">Eutreptiella gymnastica</name>
    <dbReference type="NCBI Taxonomy" id="73025"/>
    <lineage>
        <taxon>Eukaryota</taxon>
        <taxon>Discoba</taxon>
        <taxon>Euglenozoa</taxon>
        <taxon>Euglenida</taxon>
        <taxon>Spirocuta</taxon>
        <taxon>Euglenophyceae</taxon>
        <taxon>Eutreptiales</taxon>
        <taxon>Eutreptiaceae</taxon>
        <taxon>Eutreptiella</taxon>
    </lineage>
</organism>
<feature type="compositionally biased region" description="Basic and acidic residues" evidence="1">
    <location>
        <begin position="561"/>
        <end position="581"/>
    </location>
</feature>
<protein>
    <submittedName>
        <fullName evidence="3">Uncharacterized protein</fullName>
    </submittedName>
</protein>
<feature type="transmembrane region" description="Helical" evidence="2">
    <location>
        <begin position="35"/>
        <end position="53"/>
    </location>
</feature>